<dbReference type="InterPro" id="IPR036388">
    <property type="entry name" value="WH-like_DNA-bd_sf"/>
</dbReference>
<dbReference type="EMBL" id="JBJUVG010000001">
    <property type="protein sequence ID" value="MFM9412849.1"/>
    <property type="molecule type" value="Genomic_DNA"/>
</dbReference>
<evidence type="ECO:0000313" key="2">
    <source>
        <dbReference type="Proteomes" id="UP001631949"/>
    </source>
</evidence>
<name>A0ABW9GVS7_9FIRM</name>
<dbReference type="SUPFAM" id="SSF46785">
    <property type="entry name" value="Winged helix' DNA-binding domain"/>
    <property type="match status" value="1"/>
</dbReference>
<sequence>MAEFTQEELSAKILEFLGTVEKAKNKEVAAAIGVKKRDVDKAVNDLAKEGKIEFLYLGTSYICLPGSKGTAGAE</sequence>
<dbReference type="InterPro" id="IPR036390">
    <property type="entry name" value="WH_DNA-bd_sf"/>
</dbReference>
<dbReference type="Proteomes" id="UP001631949">
    <property type="component" value="Unassembled WGS sequence"/>
</dbReference>
<dbReference type="Gene3D" id="1.10.10.10">
    <property type="entry name" value="Winged helix-like DNA-binding domain superfamily/Winged helix DNA-binding domain"/>
    <property type="match status" value="1"/>
</dbReference>
<organism evidence="1 2">
    <name type="scientific">Peptococcus simiae</name>
    <dbReference type="NCBI Taxonomy" id="1643805"/>
    <lineage>
        <taxon>Bacteria</taxon>
        <taxon>Bacillati</taxon>
        <taxon>Bacillota</taxon>
        <taxon>Clostridia</taxon>
        <taxon>Eubacteriales</taxon>
        <taxon>Peptococcaceae</taxon>
        <taxon>Peptococcus</taxon>
    </lineage>
</organism>
<comment type="caution">
    <text evidence="1">The sequence shown here is derived from an EMBL/GenBank/DDBJ whole genome shotgun (WGS) entry which is preliminary data.</text>
</comment>
<gene>
    <name evidence="1" type="ORF">ACKQTC_00435</name>
</gene>
<proteinExistence type="predicted"/>
<reference evidence="1 2" key="1">
    <citation type="journal article" date="2016" name="Int. J. Syst. Evol. Microbiol.">
        <title>Peptococcus simiae sp. nov., isolated from rhesus macaque faeces and emended description of the genus Peptococcus.</title>
        <authorList>
            <person name="Shkoporov A.N."/>
            <person name="Efimov B.A."/>
            <person name="Kondova I."/>
            <person name="Ouwerling B."/>
            <person name="Chaplin A.V."/>
            <person name="Shcherbakova V.A."/>
            <person name="Langermans J.A.M."/>
        </authorList>
    </citation>
    <scope>NUCLEOTIDE SEQUENCE [LARGE SCALE GENOMIC DNA]</scope>
    <source>
        <strain evidence="1 2">M108</strain>
    </source>
</reference>
<protein>
    <submittedName>
        <fullName evidence="1">Uncharacterized protein</fullName>
    </submittedName>
</protein>
<accession>A0ABW9GVS7</accession>
<keyword evidence="2" id="KW-1185">Reference proteome</keyword>
<dbReference type="RefSeq" id="WP_408976480.1">
    <property type="nucleotide sequence ID" value="NZ_JBJUVG010000001.1"/>
</dbReference>
<evidence type="ECO:0000313" key="1">
    <source>
        <dbReference type="EMBL" id="MFM9412849.1"/>
    </source>
</evidence>